<reference evidence="13" key="1">
    <citation type="submission" date="2022-11" db="UniProtKB">
        <authorList>
            <consortium name="EnsemblMetazoa"/>
        </authorList>
    </citation>
    <scope>IDENTIFICATION</scope>
</reference>
<evidence type="ECO:0000256" key="5">
    <source>
        <dbReference type="ARBA" id="ARBA00023040"/>
    </source>
</evidence>
<dbReference type="Gene3D" id="1.20.1070.10">
    <property type="entry name" value="Rhodopsin 7-helix transmembrane proteins"/>
    <property type="match status" value="1"/>
</dbReference>
<dbReference type="RefSeq" id="XP_038072038.1">
    <property type="nucleotide sequence ID" value="XM_038216110.1"/>
</dbReference>
<dbReference type="SUPFAM" id="SSF81321">
    <property type="entry name" value="Family A G protein-coupled receptor-like"/>
    <property type="match status" value="1"/>
</dbReference>
<accession>A0A914B7A6</accession>
<dbReference type="AlphaFoldDB" id="A0A914B7A6"/>
<evidence type="ECO:0000256" key="9">
    <source>
        <dbReference type="ARBA" id="ARBA00023180"/>
    </source>
</evidence>
<dbReference type="Proteomes" id="UP000887568">
    <property type="component" value="Unplaced"/>
</dbReference>
<keyword evidence="6 11" id="KW-0472">Membrane</keyword>
<feature type="domain" description="G-protein coupled receptors family 1 profile" evidence="12">
    <location>
        <begin position="39"/>
        <end position="112"/>
    </location>
</feature>
<dbReference type="EnsemblMetazoa" id="XM_038216110.1">
    <property type="protein sequence ID" value="XP_038072038.1"/>
    <property type="gene ID" value="LOC119740723"/>
</dbReference>
<dbReference type="PANTHER" id="PTHR45695:SF23">
    <property type="entry name" value="GALANIN-LIKE G-PROTEIN COUPLED RECEPTOR NPR-9"/>
    <property type="match status" value="1"/>
</dbReference>
<keyword evidence="9" id="KW-0325">Glycoprotein</keyword>
<evidence type="ECO:0000313" key="14">
    <source>
        <dbReference type="Proteomes" id="UP000887568"/>
    </source>
</evidence>
<dbReference type="Pfam" id="PF00001">
    <property type="entry name" value="7tm_1"/>
    <property type="match status" value="1"/>
</dbReference>
<dbReference type="GO" id="GO:0005886">
    <property type="term" value="C:plasma membrane"/>
    <property type="evidence" value="ECO:0007669"/>
    <property type="project" value="UniProtKB-SubCell"/>
</dbReference>
<evidence type="ECO:0000256" key="1">
    <source>
        <dbReference type="ARBA" id="ARBA00004651"/>
    </source>
</evidence>
<evidence type="ECO:0000256" key="4">
    <source>
        <dbReference type="ARBA" id="ARBA00022989"/>
    </source>
</evidence>
<keyword evidence="5" id="KW-0297">G-protein coupled receptor</keyword>
<evidence type="ECO:0000256" key="8">
    <source>
        <dbReference type="ARBA" id="ARBA00023170"/>
    </source>
</evidence>
<proteinExistence type="predicted"/>
<name>A0A914B7A6_PATMI</name>
<feature type="transmembrane region" description="Helical" evidence="11">
    <location>
        <begin position="60"/>
        <end position="80"/>
    </location>
</feature>
<evidence type="ECO:0000256" key="11">
    <source>
        <dbReference type="SAM" id="Phobius"/>
    </source>
</evidence>
<protein>
    <recommendedName>
        <fullName evidence="12">G-protein coupled receptors family 1 profile domain-containing protein</fullName>
    </recommendedName>
</protein>
<feature type="transmembrane region" description="Helical" evidence="11">
    <location>
        <begin position="23"/>
        <end position="48"/>
    </location>
</feature>
<keyword evidence="10" id="KW-0807">Transducer</keyword>
<evidence type="ECO:0000256" key="10">
    <source>
        <dbReference type="ARBA" id="ARBA00023224"/>
    </source>
</evidence>
<evidence type="ECO:0000256" key="3">
    <source>
        <dbReference type="ARBA" id="ARBA00022692"/>
    </source>
</evidence>
<organism evidence="13 14">
    <name type="scientific">Patiria miniata</name>
    <name type="common">Bat star</name>
    <name type="synonym">Asterina miniata</name>
    <dbReference type="NCBI Taxonomy" id="46514"/>
    <lineage>
        <taxon>Eukaryota</taxon>
        <taxon>Metazoa</taxon>
        <taxon>Echinodermata</taxon>
        <taxon>Eleutherozoa</taxon>
        <taxon>Asterozoa</taxon>
        <taxon>Asteroidea</taxon>
        <taxon>Valvatacea</taxon>
        <taxon>Valvatida</taxon>
        <taxon>Asterinidae</taxon>
        <taxon>Patiria</taxon>
    </lineage>
</organism>
<evidence type="ECO:0000256" key="2">
    <source>
        <dbReference type="ARBA" id="ARBA00022475"/>
    </source>
</evidence>
<evidence type="ECO:0000256" key="7">
    <source>
        <dbReference type="ARBA" id="ARBA00023157"/>
    </source>
</evidence>
<keyword evidence="8" id="KW-0675">Receptor</keyword>
<evidence type="ECO:0000259" key="12">
    <source>
        <dbReference type="PROSITE" id="PS50262"/>
    </source>
</evidence>
<keyword evidence="14" id="KW-1185">Reference proteome</keyword>
<dbReference type="PRINTS" id="PR00237">
    <property type="entry name" value="GPCRRHODOPSN"/>
</dbReference>
<dbReference type="InterPro" id="IPR000276">
    <property type="entry name" value="GPCR_Rhodpsn"/>
</dbReference>
<dbReference type="PANTHER" id="PTHR45695">
    <property type="entry name" value="LEUCOKININ RECEPTOR-RELATED"/>
    <property type="match status" value="1"/>
</dbReference>
<keyword evidence="7" id="KW-1015">Disulfide bond</keyword>
<dbReference type="OrthoDB" id="2132067at2759"/>
<dbReference type="InterPro" id="IPR017452">
    <property type="entry name" value="GPCR_Rhodpsn_7TM"/>
</dbReference>
<keyword evidence="2" id="KW-1003">Cell membrane</keyword>
<evidence type="ECO:0000313" key="13">
    <source>
        <dbReference type="EnsemblMetazoa" id="XP_038072038.1"/>
    </source>
</evidence>
<dbReference type="PROSITE" id="PS50262">
    <property type="entry name" value="G_PROTEIN_RECEP_F1_2"/>
    <property type="match status" value="1"/>
</dbReference>
<comment type="subcellular location">
    <subcellularLocation>
        <location evidence="1">Cell membrane</location>
        <topology evidence="1">Multi-pass membrane protein</topology>
    </subcellularLocation>
</comment>
<dbReference type="GeneID" id="119740723"/>
<dbReference type="OMA" id="IATVTIM"/>
<evidence type="ECO:0000256" key="6">
    <source>
        <dbReference type="ARBA" id="ARBA00023136"/>
    </source>
</evidence>
<sequence>MAELECLNNCTDSDQPQQSASAVLFPIVMILIAAVGITGNSLVLHIIFRHRDMRTVTNSFVASLALTDIAILVICVIPTATLHVTNTWELGDFLCRAASYTQATQQDIGHIS</sequence>
<dbReference type="GO" id="GO:0004930">
    <property type="term" value="F:G protein-coupled receptor activity"/>
    <property type="evidence" value="ECO:0007669"/>
    <property type="project" value="UniProtKB-KW"/>
</dbReference>
<keyword evidence="4 11" id="KW-1133">Transmembrane helix</keyword>
<keyword evidence="3 11" id="KW-0812">Transmembrane</keyword>